<evidence type="ECO:0000256" key="1">
    <source>
        <dbReference type="SAM" id="MobiDB-lite"/>
    </source>
</evidence>
<keyword evidence="3" id="KW-1185">Reference proteome</keyword>
<evidence type="ECO:0000313" key="2">
    <source>
        <dbReference type="EMBL" id="SED93417.1"/>
    </source>
</evidence>
<comment type="caution">
    <text evidence="2">The sequence shown here is derived from an EMBL/GenBank/DDBJ whole genome shotgun (WGS) entry which is preliminary data.</text>
</comment>
<dbReference type="Gene3D" id="2.180.10.10">
    <property type="entry name" value="RHS repeat-associated core"/>
    <property type="match status" value="1"/>
</dbReference>
<dbReference type="Proteomes" id="UP000183915">
    <property type="component" value="Unassembled WGS sequence"/>
</dbReference>
<protein>
    <submittedName>
        <fullName evidence="2">RHS repeat-associated core domain-containing protein</fullName>
    </submittedName>
</protein>
<reference evidence="2 3" key="1">
    <citation type="submission" date="2016-10" db="EMBL/GenBank/DDBJ databases">
        <authorList>
            <person name="Varghese N."/>
            <person name="Submissions S."/>
        </authorList>
    </citation>
    <scope>NUCLEOTIDE SEQUENCE [LARGE SCALE GENOMIC DNA]</scope>
    <source>
        <strain evidence="2 3">BS3780</strain>
    </source>
</reference>
<gene>
    <name evidence="2" type="ORF">SAMN04490188_2048</name>
</gene>
<name>A0ABY0YSH2_9PSED</name>
<dbReference type="SUPFAM" id="SSF56399">
    <property type="entry name" value="ADP-ribosylation"/>
    <property type="match status" value="1"/>
</dbReference>
<feature type="region of interest" description="Disordered" evidence="1">
    <location>
        <begin position="195"/>
        <end position="226"/>
    </location>
</feature>
<proteinExistence type="predicted"/>
<evidence type="ECO:0000313" key="3">
    <source>
        <dbReference type="Proteomes" id="UP000183915"/>
    </source>
</evidence>
<feature type="compositionally biased region" description="Polar residues" evidence="1">
    <location>
        <begin position="195"/>
        <end position="225"/>
    </location>
</feature>
<sequence length="329" mass="36744">MLANRKTLLCRYHYDPLDRLADYTPSAQARTQRFYLKERLTSEIQGSVQRSIFQQGDQLLAQQQRQDAAVETTLLATDLQRSVLHALDAMQPRPLAYTPYGHRPAENGLLSLLGFNGERPDPVTGHYLLGNGYRAFNPVLMRFNSPDSSSPFGEGGLNSYAYCIGDPINRIDPTGHTWKPLKVVLRRAGLMRPSDSVTQPVASRNPPATTGTIPSQTFNNKSAAGTTRDIIAGNAPAPYSGYSERNMTASEPVRPEDPNRWRLMLSLFRADIRSLLQTGARHRAPVAIIINHAERVNFRPRDPDAPPSYDELFLPSYSEAMNRIRDGLK</sequence>
<organism evidence="2 3">
    <name type="scientific">Pseudomonas kilonensis</name>
    <dbReference type="NCBI Taxonomy" id="132476"/>
    <lineage>
        <taxon>Bacteria</taxon>
        <taxon>Pseudomonadati</taxon>
        <taxon>Pseudomonadota</taxon>
        <taxon>Gammaproteobacteria</taxon>
        <taxon>Pseudomonadales</taxon>
        <taxon>Pseudomonadaceae</taxon>
        <taxon>Pseudomonas</taxon>
    </lineage>
</organism>
<accession>A0ABY0YSH2</accession>
<dbReference type="InterPro" id="IPR022385">
    <property type="entry name" value="Rhs_assc_core"/>
</dbReference>
<dbReference type="RefSeq" id="WP_235862372.1">
    <property type="nucleotide sequence ID" value="NZ_FNTT01000002.1"/>
</dbReference>
<dbReference type="EMBL" id="FNTT01000002">
    <property type="protein sequence ID" value="SED93417.1"/>
    <property type="molecule type" value="Genomic_DNA"/>
</dbReference>
<dbReference type="NCBIfam" id="TIGR03696">
    <property type="entry name" value="Rhs_assc_core"/>
    <property type="match status" value="1"/>
</dbReference>